<keyword evidence="7 10" id="KW-0472">Membrane</keyword>
<feature type="domain" description="Prepilin peptidase A24 N-terminal" evidence="12">
    <location>
        <begin position="9"/>
        <end position="90"/>
    </location>
</feature>
<comment type="subcellular location">
    <subcellularLocation>
        <location evidence="1">Cell inner membrane</location>
        <topology evidence="1">Multi-pass membrane protein</topology>
    </subcellularLocation>
    <subcellularLocation>
        <location evidence="9">Cell membrane</location>
        <topology evidence="9">Multi-pass membrane protein</topology>
    </subcellularLocation>
</comment>
<evidence type="ECO:0000313" key="14">
    <source>
        <dbReference type="Proteomes" id="UP000244940"/>
    </source>
</evidence>
<dbReference type="InterPro" id="IPR010627">
    <property type="entry name" value="Prepilin_pept_A24_N"/>
</dbReference>
<evidence type="ECO:0000256" key="5">
    <source>
        <dbReference type="ARBA" id="ARBA00022692"/>
    </source>
</evidence>
<evidence type="ECO:0000256" key="2">
    <source>
        <dbReference type="ARBA" id="ARBA00005801"/>
    </source>
</evidence>
<dbReference type="EC" id="2.1.1.-" evidence="9"/>
<dbReference type="GO" id="GO:0005886">
    <property type="term" value="C:plasma membrane"/>
    <property type="evidence" value="ECO:0007669"/>
    <property type="project" value="UniProtKB-SubCell"/>
</dbReference>
<keyword evidence="3" id="KW-1003">Cell membrane</keyword>
<keyword evidence="9" id="KW-0511">Multifunctional enzyme</keyword>
<feature type="transmembrane region" description="Helical" evidence="10">
    <location>
        <begin position="151"/>
        <end position="169"/>
    </location>
</feature>
<comment type="caution">
    <text evidence="13">The sequence shown here is derived from an EMBL/GenBank/DDBJ whole genome shotgun (WGS) entry which is preliminary data.</text>
</comment>
<feature type="domain" description="Prepilin type IV endopeptidase peptidase" evidence="11">
    <location>
        <begin position="105"/>
        <end position="216"/>
    </location>
</feature>
<proteinExistence type="inferred from homology"/>
<protein>
    <recommendedName>
        <fullName evidence="9">Prepilin leader peptidase/N-methyltransferase</fullName>
        <ecNumber evidence="9">2.1.1.-</ecNumber>
        <ecNumber evidence="9">3.4.23.43</ecNumber>
    </recommendedName>
</protein>
<dbReference type="RefSeq" id="WP_109534187.1">
    <property type="nucleotide sequence ID" value="NZ_QEYD01000009.1"/>
</dbReference>
<keyword evidence="14" id="KW-1185">Reference proteome</keyword>
<dbReference type="EC" id="3.4.23.43" evidence="9"/>
<evidence type="ECO:0000256" key="7">
    <source>
        <dbReference type="ARBA" id="ARBA00023136"/>
    </source>
</evidence>
<keyword evidence="5 9" id="KW-0812">Transmembrane</keyword>
<accession>A0A2U2C7E3</accession>
<dbReference type="InterPro" id="IPR000045">
    <property type="entry name" value="Prepilin_IV_endopep_pep"/>
</dbReference>
<dbReference type="GO" id="GO:0006465">
    <property type="term" value="P:signal peptide processing"/>
    <property type="evidence" value="ECO:0007669"/>
    <property type="project" value="TreeGrafter"/>
</dbReference>
<evidence type="ECO:0000256" key="6">
    <source>
        <dbReference type="ARBA" id="ARBA00022989"/>
    </source>
</evidence>
<evidence type="ECO:0000259" key="12">
    <source>
        <dbReference type="Pfam" id="PF06750"/>
    </source>
</evidence>
<dbReference type="Proteomes" id="UP000244940">
    <property type="component" value="Unassembled WGS sequence"/>
</dbReference>
<name>A0A2U2C7E3_9RHOB</name>
<evidence type="ECO:0000256" key="9">
    <source>
        <dbReference type="RuleBase" id="RU003794"/>
    </source>
</evidence>
<evidence type="ECO:0000313" key="13">
    <source>
        <dbReference type="EMBL" id="PWE27772.1"/>
    </source>
</evidence>
<gene>
    <name evidence="13" type="ORF">C4N9_15160</name>
</gene>
<feature type="transmembrane region" description="Helical" evidence="10">
    <location>
        <begin position="73"/>
        <end position="92"/>
    </location>
</feature>
<dbReference type="AlphaFoldDB" id="A0A2U2C7E3"/>
<evidence type="ECO:0000259" key="11">
    <source>
        <dbReference type="Pfam" id="PF01478"/>
    </source>
</evidence>
<dbReference type="PANTHER" id="PTHR30487">
    <property type="entry name" value="TYPE 4 PREPILIN-LIKE PROTEINS LEADER PEPTIDE-PROCESSING ENZYME"/>
    <property type="match status" value="1"/>
</dbReference>
<dbReference type="PRINTS" id="PR00864">
    <property type="entry name" value="PREPILNPTASE"/>
</dbReference>
<sequence length="254" mass="26384">MGLMIVLGLLGAAMGSFAALVAERLVRGEPFVAARSHCRGCGTALAAADLVPLLSWPLLNGRCRHCGVKIPSVLWQAEILGAAMGVAAAWVAPDPLRALLLGLWMWSLLALAVADLRWFRLPEPLMAAAALLGLAVALAGDGYAWPPLAQRASTAILGAALGGGVFWAIREAYFRLTGREGMALGDVFLLAALGLALGAPRLPLVVLFAAGTTLALSLLRARRKGRAMRRLGRVPFGAALALSGVLVALLPGFV</sequence>
<evidence type="ECO:0000256" key="10">
    <source>
        <dbReference type="SAM" id="Phobius"/>
    </source>
</evidence>
<comment type="catalytic activity">
    <reaction evidence="9">
        <text>Typically cleaves a -Gly-|-Phe- bond to release an N-terminal, basic peptide of 5-8 residues from type IV prepilin, and then N-methylates the new N-terminal amino group, the methyl donor being S-adenosyl-L-methionine.</text>
        <dbReference type="EC" id="3.4.23.43"/>
    </reaction>
</comment>
<organism evidence="13 14">
    <name type="scientific">Pararhodobacter marinus</name>
    <dbReference type="NCBI Taxonomy" id="2184063"/>
    <lineage>
        <taxon>Bacteria</taxon>
        <taxon>Pseudomonadati</taxon>
        <taxon>Pseudomonadota</taxon>
        <taxon>Alphaproteobacteria</taxon>
        <taxon>Rhodobacterales</taxon>
        <taxon>Paracoccaceae</taxon>
        <taxon>Pararhodobacter</taxon>
    </lineage>
</organism>
<feature type="transmembrane region" description="Helical" evidence="10">
    <location>
        <begin position="125"/>
        <end position="145"/>
    </location>
</feature>
<evidence type="ECO:0000256" key="8">
    <source>
        <dbReference type="RuleBase" id="RU003793"/>
    </source>
</evidence>
<dbReference type="Pfam" id="PF01478">
    <property type="entry name" value="Peptidase_A24"/>
    <property type="match status" value="1"/>
</dbReference>
<dbReference type="OrthoDB" id="9789291at2"/>
<dbReference type="GO" id="GO:0008168">
    <property type="term" value="F:methyltransferase activity"/>
    <property type="evidence" value="ECO:0007669"/>
    <property type="project" value="UniProtKB-KW"/>
</dbReference>
<evidence type="ECO:0000256" key="3">
    <source>
        <dbReference type="ARBA" id="ARBA00022475"/>
    </source>
</evidence>
<dbReference type="GeneID" id="94366233"/>
<dbReference type="EMBL" id="QEYD01000009">
    <property type="protein sequence ID" value="PWE27772.1"/>
    <property type="molecule type" value="Genomic_DNA"/>
</dbReference>
<keyword evidence="4" id="KW-0997">Cell inner membrane</keyword>
<comment type="function">
    <text evidence="9">Plays an essential role in type IV pili and type II pseudopili formation by proteolytically removing the leader sequence from substrate proteins and subsequently monomethylating the alpha-amino group of the newly exposed N-terminal phenylalanine.</text>
</comment>
<evidence type="ECO:0000256" key="4">
    <source>
        <dbReference type="ARBA" id="ARBA00022519"/>
    </source>
</evidence>
<keyword evidence="6 10" id="KW-1133">Transmembrane helix</keyword>
<comment type="similarity">
    <text evidence="2 8">Belongs to the peptidase A24 family.</text>
</comment>
<keyword evidence="9" id="KW-0378">Hydrolase</keyword>
<dbReference type="InterPro" id="IPR050882">
    <property type="entry name" value="Prepilin_peptidase/N-MTase"/>
</dbReference>
<feature type="transmembrane region" description="Helical" evidence="10">
    <location>
        <begin position="234"/>
        <end position="253"/>
    </location>
</feature>
<feature type="transmembrane region" description="Helical" evidence="10">
    <location>
        <begin position="181"/>
        <end position="198"/>
    </location>
</feature>
<reference evidence="13 14" key="1">
    <citation type="submission" date="2018-05" db="EMBL/GenBank/DDBJ databases">
        <title>Pararhodobacter marina sp. nov., isolated from deep-sea water of the Indian Ocean.</title>
        <authorList>
            <person name="Lai Q.Sr."/>
            <person name="Liu X."/>
            <person name="Shao Z."/>
        </authorList>
    </citation>
    <scope>NUCLEOTIDE SEQUENCE [LARGE SCALE GENOMIC DNA]</scope>
    <source>
        <strain evidence="13 14">CIC4N-9</strain>
    </source>
</reference>
<keyword evidence="9" id="KW-0489">Methyltransferase</keyword>
<dbReference type="InterPro" id="IPR014032">
    <property type="entry name" value="Peptidase_A24A_bac"/>
</dbReference>
<dbReference type="Pfam" id="PF06750">
    <property type="entry name" value="A24_N_bact"/>
    <property type="match status" value="1"/>
</dbReference>
<evidence type="ECO:0000256" key="1">
    <source>
        <dbReference type="ARBA" id="ARBA00004429"/>
    </source>
</evidence>
<dbReference type="GO" id="GO:0032259">
    <property type="term" value="P:methylation"/>
    <property type="evidence" value="ECO:0007669"/>
    <property type="project" value="UniProtKB-KW"/>
</dbReference>
<dbReference type="PANTHER" id="PTHR30487:SF0">
    <property type="entry name" value="PREPILIN LEADER PEPTIDASE_N-METHYLTRANSFERASE-RELATED"/>
    <property type="match status" value="1"/>
</dbReference>
<dbReference type="GO" id="GO:0004190">
    <property type="term" value="F:aspartic-type endopeptidase activity"/>
    <property type="evidence" value="ECO:0007669"/>
    <property type="project" value="UniProtKB-EC"/>
</dbReference>
<feature type="transmembrane region" description="Helical" evidence="10">
    <location>
        <begin position="98"/>
        <end position="118"/>
    </location>
</feature>
<keyword evidence="9" id="KW-0645">Protease</keyword>
<feature type="transmembrane region" description="Helical" evidence="10">
    <location>
        <begin position="204"/>
        <end position="222"/>
    </location>
</feature>
<dbReference type="Gene3D" id="1.20.120.1220">
    <property type="match status" value="1"/>
</dbReference>
<keyword evidence="9" id="KW-0808">Transferase</keyword>